<dbReference type="GO" id="GO:0046854">
    <property type="term" value="P:phosphatidylinositol phosphate biosynthetic process"/>
    <property type="evidence" value="ECO:0007669"/>
    <property type="project" value="InterPro"/>
</dbReference>
<comment type="caution">
    <text evidence="10">The sequence shown here is derived from an EMBL/GenBank/DDBJ whole genome shotgun (WGS) entry which is preliminary data.</text>
</comment>
<proteinExistence type="inferred from homology"/>
<comment type="catalytic activity">
    <reaction evidence="1 9">
        <text>a myo-inositol phosphate + H2O = myo-inositol + phosphate</text>
        <dbReference type="Rhea" id="RHEA:24056"/>
        <dbReference type="ChEBI" id="CHEBI:15377"/>
        <dbReference type="ChEBI" id="CHEBI:17268"/>
        <dbReference type="ChEBI" id="CHEBI:43474"/>
        <dbReference type="ChEBI" id="CHEBI:84139"/>
        <dbReference type="EC" id="3.1.3.25"/>
    </reaction>
</comment>
<evidence type="ECO:0000256" key="1">
    <source>
        <dbReference type="ARBA" id="ARBA00001033"/>
    </source>
</evidence>
<dbReference type="CDD" id="cd01639">
    <property type="entry name" value="IMPase"/>
    <property type="match status" value="1"/>
</dbReference>
<dbReference type="GO" id="GO:0008934">
    <property type="term" value="F:inositol monophosphate 1-phosphatase activity"/>
    <property type="evidence" value="ECO:0007669"/>
    <property type="project" value="InterPro"/>
</dbReference>
<dbReference type="Gene3D" id="3.30.540.10">
    <property type="entry name" value="Fructose-1,6-Bisphosphatase, subunit A, domain 1"/>
    <property type="match status" value="1"/>
</dbReference>
<dbReference type="EMBL" id="CAKXAJ010024813">
    <property type="protein sequence ID" value="CAH2230474.1"/>
    <property type="molecule type" value="Genomic_DNA"/>
</dbReference>
<dbReference type="Gene3D" id="3.40.190.80">
    <property type="match status" value="1"/>
</dbReference>
<keyword evidence="11" id="KW-1185">Reference proteome</keyword>
<dbReference type="PANTHER" id="PTHR20854:SF4">
    <property type="entry name" value="INOSITOL-1-MONOPHOSPHATASE-RELATED"/>
    <property type="match status" value="1"/>
</dbReference>
<dbReference type="PROSITE" id="PS00629">
    <property type="entry name" value="IMP_1"/>
    <property type="match status" value="1"/>
</dbReference>
<comment type="pathway">
    <text evidence="3 9">Polyol metabolism; myo-inositol biosynthesis; myo-inositol from D-glucose 6-phosphate: step 2/2.</text>
</comment>
<dbReference type="AlphaFoldDB" id="A0A8S4R396"/>
<dbReference type="OrthoDB" id="10254945at2759"/>
<comment type="cofactor">
    <cofactor evidence="2 8 9">
        <name>Mg(2+)</name>
        <dbReference type="ChEBI" id="CHEBI:18420"/>
    </cofactor>
</comment>
<dbReference type="GO" id="GO:0046872">
    <property type="term" value="F:metal ion binding"/>
    <property type="evidence" value="ECO:0007669"/>
    <property type="project" value="UniProtKB-KW"/>
</dbReference>
<evidence type="ECO:0000256" key="7">
    <source>
        <dbReference type="ARBA" id="ARBA00022842"/>
    </source>
</evidence>
<organism evidence="10 11">
    <name type="scientific">Pararge aegeria aegeria</name>
    <dbReference type="NCBI Taxonomy" id="348720"/>
    <lineage>
        <taxon>Eukaryota</taxon>
        <taxon>Metazoa</taxon>
        <taxon>Ecdysozoa</taxon>
        <taxon>Arthropoda</taxon>
        <taxon>Hexapoda</taxon>
        <taxon>Insecta</taxon>
        <taxon>Pterygota</taxon>
        <taxon>Neoptera</taxon>
        <taxon>Endopterygota</taxon>
        <taxon>Lepidoptera</taxon>
        <taxon>Glossata</taxon>
        <taxon>Ditrysia</taxon>
        <taxon>Papilionoidea</taxon>
        <taxon>Nymphalidae</taxon>
        <taxon>Satyrinae</taxon>
        <taxon>Satyrini</taxon>
        <taxon>Parargina</taxon>
        <taxon>Pararge</taxon>
    </lineage>
</organism>
<dbReference type="InterPro" id="IPR020550">
    <property type="entry name" value="Inositol_monophosphatase_CS"/>
</dbReference>
<dbReference type="PRINTS" id="PR00377">
    <property type="entry name" value="IMPHPHTASES"/>
</dbReference>
<dbReference type="InterPro" id="IPR000760">
    <property type="entry name" value="Inositol_monophosphatase-like"/>
</dbReference>
<dbReference type="FunFam" id="3.30.540.10:FF:000004">
    <property type="entry name" value="Inositol-1-monophosphatase"/>
    <property type="match status" value="1"/>
</dbReference>
<dbReference type="EC" id="3.1.3.25" evidence="9"/>
<feature type="binding site" evidence="8">
    <location>
        <position position="70"/>
    </location>
    <ligand>
        <name>Mg(2+)</name>
        <dbReference type="ChEBI" id="CHEBI:18420"/>
        <label>1</label>
        <note>catalytic</note>
    </ligand>
</feature>
<dbReference type="InterPro" id="IPR020583">
    <property type="entry name" value="Inositol_monoP_metal-BS"/>
</dbReference>
<dbReference type="PRINTS" id="PR00378">
    <property type="entry name" value="LIIMPHPHTASE"/>
</dbReference>
<comment type="similarity">
    <text evidence="4 9">Belongs to the inositol monophosphatase superfamily.</text>
</comment>
<dbReference type="InterPro" id="IPR020552">
    <property type="entry name" value="Inositol_monoPase_Li-sen"/>
</dbReference>
<reference evidence="10" key="1">
    <citation type="submission" date="2022-03" db="EMBL/GenBank/DDBJ databases">
        <authorList>
            <person name="Lindestad O."/>
        </authorList>
    </citation>
    <scope>NUCLEOTIDE SEQUENCE</scope>
</reference>
<evidence type="ECO:0000256" key="4">
    <source>
        <dbReference type="ARBA" id="ARBA00009759"/>
    </source>
</evidence>
<protein>
    <recommendedName>
        <fullName evidence="9">Inositol-1-monophosphatase</fullName>
        <ecNumber evidence="9">3.1.3.25</ecNumber>
    </recommendedName>
</protein>
<feature type="binding site" evidence="8">
    <location>
        <position position="90"/>
    </location>
    <ligand>
        <name>Mg(2+)</name>
        <dbReference type="ChEBI" id="CHEBI:18420"/>
        <label>2</label>
    </ligand>
</feature>
<evidence type="ECO:0000256" key="2">
    <source>
        <dbReference type="ARBA" id="ARBA00001946"/>
    </source>
</evidence>
<dbReference type="FunFam" id="3.40.190.80:FF:000002">
    <property type="entry name" value="Inositol-1-monophosphatase"/>
    <property type="match status" value="1"/>
</dbReference>
<dbReference type="Pfam" id="PF00459">
    <property type="entry name" value="Inositol_P"/>
    <property type="match status" value="1"/>
</dbReference>
<evidence type="ECO:0000313" key="10">
    <source>
        <dbReference type="EMBL" id="CAH2230474.1"/>
    </source>
</evidence>
<dbReference type="GO" id="GO:0007165">
    <property type="term" value="P:signal transduction"/>
    <property type="evidence" value="ECO:0007669"/>
    <property type="project" value="TreeGrafter"/>
</dbReference>
<gene>
    <name evidence="10" type="primary">jg161</name>
    <name evidence="10" type="ORF">PAEG_LOCUS9684</name>
</gene>
<dbReference type="SUPFAM" id="SSF56655">
    <property type="entry name" value="Carbohydrate phosphatase"/>
    <property type="match status" value="1"/>
</dbReference>
<feature type="binding site" evidence="8">
    <location>
        <position position="219"/>
    </location>
    <ligand>
        <name>Mg(2+)</name>
        <dbReference type="ChEBI" id="CHEBI:18420"/>
        <label>1</label>
        <note>catalytic</note>
    </ligand>
</feature>
<sequence length="273" mass="29644">MSDAIDEYFDAALEMVKNAGNLITEYSNGCKEYKLKSSDIDLVTEIDKKVEETLIGGLSERFPSHKFIGEESVADGAKCVLTDEPTWIIDPVDGTLNFIHGYPSSCISLGLTINKKAVVGIIFNPIVNQLFTAKQGQGAFLNGQPIHVSQVKDMRNALISFEVGTSRDEEKKTAVLENFKMIVEKAQGIRTVGSAALNMAMVALGGADAYFEFGIHAWDIAAGDIIVREAGGVCIDPAGGPFDILSRRVLCASSIELAQEMSTVLHQYYPDRD</sequence>
<dbReference type="PROSITE" id="PS00630">
    <property type="entry name" value="IMP_2"/>
    <property type="match status" value="1"/>
</dbReference>
<dbReference type="GO" id="GO:0006020">
    <property type="term" value="P:inositol metabolic process"/>
    <property type="evidence" value="ECO:0007669"/>
    <property type="project" value="TreeGrafter"/>
</dbReference>
<evidence type="ECO:0000256" key="9">
    <source>
        <dbReference type="RuleBase" id="RU364068"/>
    </source>
</evidence>
<evidence type="ECO:0000256" key="5">
    <source>
        <dbReference type="ARBA" id="ARBA00022723"/>
    </source>
</evidence>
<evidence type="ECO:0000256" key="8">
    <source>
        <dbReference type="PIRSR" id="PIRSR600760-2"/>
    </source>
</evidence>
<accession>A0A8S4R396</accession>
<dbReference type="InterPro" id="IPR033942">
    <property type="entry name" value="IMPase"/>
</dbReference>
<evidence type="ECO:0000256" key="3">
    <source>
        <dbReference type="ARBA" id="ARBA00005152"/>
    </source>
</evidence>
<name>A0A8S4R396_9NEOP</name>
<keyword evidence="6 9" id="KW-0378">Hydrolase</keyword>
<dbReference type="PANTHER" id="PTHR20854">
    <property type="entry name" value="INOSITOL MONOPHOSPHATASE"/>
    <property type="match status" value="1"/>
</dbReference>
<evidence type="ECO:0000313" key="11">
    <source>
        <dbReference type="Proteomes" id="UP000838756"/>
    </source>
</evidence>
<keyword evidence="5 8" id="KW-0479">Metal-binding</keyword>
<evidence type="ECO:0000256" key="6">
    <source>
        <dbReference type="ARBA" id="ARBA00022801"/>
    </source>
</evidence>
<keyword evidence="7 8" id="KW-0460">Magnesium</keyword>
<dbReference type="Proteomes" id="UP000838756">
    <property type="component" value="Unassembled WGS sequence"/>
</dbReference>
<feature type="binding site" evidence="8">
    <location>
        <position position="93"/>
    </location>
    <ligand>
        <name>Mg(2+)</name>
        <dbReference type="ChEBI" id="CHEBI:18420"/>
        <label>2</label>
    </ligand>
</feature>